<dbReference type="SUPFAM" id="SSF49785">
    <property type="entry name" value="Galactose-binding domain-like"/>
    <property type="match status" value="1"/>
</dbReference>
<feature type="domain" description="F5/8 type C" evidence="1">
    <location>
        <begin position="1"/>
        <end position="62"/>
    </location>
</feature>
<dbReference type="OrthoDB" id="8949620at2759"/>
<evidence type="ECO:0000313" key="3">
    <source>
        <dbReference type="Proteomes" id="UP000316079"/>
    </source>
</evidence>
<protein>
    <recommendedName>
        <fullName evidence="1">F5/8 type C domain-containing protein</fullName>
    </recommendedName>
</protein>
<dbReference type="AlphaFoldDB" id="A0A553RLS8"/>
<proteinExistence type="predicted"/>
<dbReference type="Proteomes" id="UP000316079">
    <property type="component" value="Unassembled WGS sequence"/>
</dbReference>
<dbReference type="InterPro" id="IPR008979">
    <property type="entry name" value="Galactose-bd-like_sf"/>
</dbReference>
<accession>A0A553RLS8</accession>
<feature type="non-terminal residue" evidence="2">
    <location>
        <position position="65"/>
    </location>
</feature>
<keyword evidence="3" id="KW-1185">Reference proteome</keyword>
<dbReference type="Pfam" id="PF00754">
    <property type="entry name" value="F5_F8_type_C"/>
    <property type="match status" value="1"/>
</dbReference>
<dbReference type="InterPro" id="IPR000421">
    <property type="entry name" value="FA58C"/>
</dbReference>
<dbReference type="PROSITE" id="PS01286">
    <property type="entry name" value="FA58C_2"/>
    <property type="match status" value="1"/>
</dbReference>
<organism evidence="2 3">
    <name type="scientific">Danionella cerebrum</name>
    <dbReference type="NCBI Taxonomy" id="2873325"/>
    <lineage>
        <taxon>Eukaryota</taxon>
        <taxon>Metazoa</taxon>
        <taxon>Chordata</taxon>
        <taxon>Craniata</taxon>
        <taxon>Vertebrata</taxon>
        <taxon>Euteleostomi</taxon>
        <taxon>Actinopterygii</taxon>
        <taxon>Neopterygii</taxon>
        <taxon>Teleostei</taxon>
        <taxon>Ostariophysi</taxon>
        <taxon>Cypriniformes</taxon>
        <taxon>Danionidae</taxon>
        <taxon>Danioninae</taxon>
        <taxon>Danionella</taxon>
    </lineage>
</organism>
<name>A0A553RLS8_9TELE</name>
<evidence type="ECO:0000259" key="1">
    <source>
        <dbReference type="PROSITE" id="PS50022"/>
    </source>
</evidence>
<comment type="caution">
    <text evidence="2">The sequence shown here is derived from an EMBL/GenBank/DDBJ whole genome shotgun (WGS) entry which is preliminary data.</text>
</comment>
<dbReference type="PROSITE" id="PS50022">
    <property type="entry name" value="FA58C_3"/>
    <property type="match status" value="1"/>
</dbReference>
<sequence>MQSWLYFISVKIPLQLFVGNEDLETPVLALFPEPSVARFIRINPQSWYSNGTICLRAEVLGCSLP</sequence>
<evidence type="ECO:0000313" key="2">
    <source>
        <dbReference type="EMBL" id="TRZ03125.1"/>
    </source>
</evidence>
<reference evidence="2 3" key="1">
    <citation type="journal article" date="2019" name="Sci. Data">
        <title>Hybrid genome assembly and annotation of Danionella translucida.</title>
        <authorList>
            <person name="Kadobianskyi M."/>
            <person name="Schulze L."/>
            <person name="Schuelke M."/>
            <person name="Judkewitz B."/>
        </authorList>
    </citation>
    <scope>NUCLEOTIDE SEQUENCE [LARGE SCALE GENOMIC DNA]</scope>
    <source>
        <strain evidence="2 3">Bolton</strain>
    </source>
</reference>
<dbReference type="Gene3D" id="2.60.120.260">
    <property type="entry name" value="Galactose-binding domain-like"/>
    <property type="match status" value="1"/>
</dbReference>
<dbReference type="STRING" id="623744.A0A553RLS8"/>
<gene>
    <name evidence="2" type="ORF">DNTS_026746</name>
</gene>
<dbReference type="EMBL" id="SRMA01015646">
    <property type="protein sequence ID" value="TRZ03125.1"/>
    <property type="molecule type" value="Genomic_DNA"/>
</dbReference>